<dbReference type="EMBL" id="QRHA01000011">
    <property type="protein sequence ID" value="RDV24391.1"/>
    <property type="molecule type" value="Genomic_DNA"/>
</dbReference>
<proteinExistence type="predicted"/>
<reference evidence="2" key="1">
    <citation type="submission" date="2018-08" db="EMBL/GenBank/DDBJ databases">
        <authorList>
            <person name="Zhang J."/>
            <person name="Du Z.-J."/>
        </authorList>
    </citation>
    <scope>NUCLEOTIDE SEQUENCE [LARGE SCALE GENOMIC DNA]</scope>
    <source>
        <strain evidence="2">KCTC 52655</strain>
    </source>
</reference>
<gene>
    <name evidence="1" type="ORF">DXV75_14335</name>
</gene>
<dbReference type="InterPro" id="IPR021732">
    <property type="entry name" value="DUF3301"/>
</dbReference>
<accession>A0A3D8M424</accession>
<keyword evidence="2" id="KW-1185">Reference proteome</keyword>
<name>A0A3D8M424_9ALTE</name>
<dbReference type="Pfam" id="PF11743">
    <property type="entry name" value="DUF3301"/>
    <property type="match status" value="1"/>
</dbReference>
<dbReference type="RefSeq" id="WP_115594118.1">
    <property type="nucleotide sequence ID" value="NZ_QRHA01000011.1"/>
</dbReference>
<evidence type="ECO:0000313" key="1">
    <source>
        <dbReference type="EMBL" id="RDV24391.1"/>
    </source>
</evidence>
<evidence type="ECO:0000313" key="2">
    <source>
        <dbReference type="Proteomes" id="UP000256561"/>
    </source>
</evidence>
<dbReference type="OrthoDB" id="5959530at2"/>
<sequence length="101" mass="11765">MNLFDVVVLLLISLIAYQFWRIRSISEGAQTYIEHYCDSHNLQLLSLARYTTRLSLKQGKLDWKSVFIFEFSGNGEDKYSGSLEMIGRKVLTTRLPPYRVN</sequence>
<comment type="caution">
    <text evidence="1">The sequence shown here is derived from an EMBL/GenBank/DDBJ whole genome shotgun (WGS) entry which is preliminary data.</text>
</comment>
<dbReference type="AlphaFoldDB" id="A0A3D8M424"/>
<protein>
    <submittedName>
        <fullName evidence="1">DUF3301 domain-containing protein</fullName>
    </submittedName>
</protein>
<organism evidence="1 2">
    <name type="scientific">Alteromonas aestuariivivens</name>
    <dbReference type="NCBI Taxonomy" id="1938339"/>
    <lineage>
        <taxon>Bacteria</taxon>
        <taxon>Pseudomonadati</taxon>
        <taxon>Pseudomonadota</taxon>
        <taxon>Gammaproteobacteria</taxon>
        <taxon>Alteromonadales</taxon>
        <taxon>Alteromonadaceae</taxon>
        <taxon>Alteromonas/Salinimonas group</taxon>
        <taxon>Alteromonas</taxon>
    </lineage>
</organism>
<dbReference type="Proteomes" id="UP000256561">
    <property type="component" value="Unassembled WGS sequence"/>
</dbReference>